<dbReference type="PANTHER" id="PTHR22916">
    <property type="entry name" value="GLYCOSYLTRANSFERASE"/>
    <property type="match status" value="1"/>
</dbReference>
<name>A0A9X2H2E4_9MICO</name>
<keyword evidence="2" id="KW-0808">Transferase</keyword>
<dbReference type="Pfam" id="PF00535">
    <property type="entry name" value="Glycos_transf_2"/>
    <property type="match status" value="1"/>
</dbReference>
<dbReference type="Proteomes" id="UP001139722">
    <property type="component" value="Unassembled WGS sequence"/>
</dbReference>
<feature type="domain" description="Glycosyltransferase 2-like" evidence="1">
    <location>
        <begin position="51"/>
        <end position="165"/>
    </location>
</feature>
<evidence type="ECO:0000259" key="1">
    <source>
        <dbReference type="Pfam" id="PF00535"/>
    </source>
</evidence>
<dbReference type="CDD" id="cd00761">
    <property type="entry name" value="Glyco_tranf_GTA_type"/>
    <property type="match status" value="1"/>
</dbReference>
<proteinExistence type="predicted"/>
<dbReference type="EMBL" id="JAMZDY010000001">
    <property type="protein sequence ID" value="MCP2371328.1"/>
    <property type="molecule type" value="Genomic_DNA"/>
</dbReference>
<evidence type="ECO:0000313" key="2">
    <source>
        <dbReference type="EMBL" id="MCP2371328.1"/>
    </source>
</evidence>
<dbReference type="EC" id="2.7.8.12" evidence="2"/>
<reference evidence="2" key="1">
    <citation type="submission" date="2022-06" db="EMBL/GenBank/DDBJ databases">
        <title>Sequencing the genomes of 1000 actinobacteria strains.</title>
        <authorList>
            <person name="Klenk H.-P."/>
        </authorList>
    </citation>
    <scope>NUCLEOTIDE SEQUENCE</scope>
    <source>
        <strain evidence="2">DSM 22016</strain>
    </source>
</reference>
<evidence type="ECO:0000313" key="3">
    <source>
        <dbReference type="Proteomes" id="UP001139722"/>
    </source>
</evidence>
<dbReference type="PANTHER" id="PTHR22916:SF3">
    <property type="entry name" value="UDP-GLCNAC:BETAGAL BETA-1,3-N-ACETYLGLUCOSAMINYLTRANSFERASE-LIKE PROTEIN 1"/>
    <property type="match status" value="1"/>
</dbReference>
<dbReference type="AlphaFoldDB" id="A0A9X2H2E4"/>
<accession>A0A9X2H2E4</accession>
<dbReference type="GO" id="GO:0016758">
    <property type="term" value="F:hexosyltransferase activity"/>
    <property type="evidence" value="ECO:0007669"/>
    <property type="project" value="UniProtKB-ARBA"/>
</dbReference>
<organism evidence="2 3">
    <name type="scientific">Agromyces terreus</name>
    <dbReference type="NCBI Taxonomy" id="424795"/>
    <lineage>
        <taxon>Bacteria</taxon>
        <taxon>Bacillati</taxon>
        <taxon>Actinomycetota</taxon>
        <taxon>Actinomycetes</taxon>
        <taxon>Micrococcales</taxon>
        <taxon>Microbacteriaceae</taxon>
        <taxon>Agromyces</taxon>
    </lineage>
</organism>
<dbReference type="Gene3D" id="3.90.550.10">
    <property type="entry name" value="Spore Coat Polysaccharide Biosynthesis Protein SpsA, Chain A"/>
    <property type="match status" value="1"/>
</dbReference>
<dbReference type="InterPro" id="IPR029044">
    <property type="entry name" value="Nucleotide-diphossugar_trans"/>
</dbReference>
<dbReference type="OrthoDB" id="2676521at2"/>
<protein>
    <submittedName>
        <fullName evidence="2">CDP-glycerol glycerophosphotransferase</fullName>
        <ecNumber evidence="2">2.7.8.12</ecNumber>
    </submittedName>
</protein>
<dbReference type="SUPFAM" id="SSF53448">
    <property type="entry name" value="Nucleotide-diphospho-sugar transferases"/>
    <property type="match status" value="1"/>
</dbReference>
<dbReference type="InterPro" id="IPR001173">
    <property type="entry name" value="Glyco_trans_2-like"/>
</dbReference>
<dbReference type="RefSeq" id="WP_156999464.1">
    <property type="nucleotide sequence ID" value="NZ_BAAANU010000015.1"/>
</dbReference>
<comment type="caution">
    <text evidence="2">The sequence shown here is derived from an EMBL/GenBank/DDBJ whole genome shotgun (WGS) entry which is preliminary data.</text>
</comment>
<dbReference type="GO" id="GO:0047355">
    <property type="term" value="F:CDP-glycerol glycerophosphotransferase activity"/>
    <property type="evidence" value="ECO:0007669"/>
    <property type="project" value="UniProtKB-EC"/>
</dbReference>
<sequence length="460" mass="51081">MTERFRRLPRRAARIGLRPARAVANRLRMRRARLLAARVPHRERRVGWIDVVMPVRDVADYVDESIRSVLSQSHWRVNLVVVDDDSADDTARRVQRWVERDSRVRLLSTVSHDPNAARNLALAQTDAEFLAFLDGDDVLLEHAYRDLHRRLAASGSDFIAGSYDRLADGVRTPAAFWIGDAHAIDHDATTAERSPAMLVNAVQWSKLYRRSFWDAEQLAFPEGGHFNDQIVSARAYAAASAFDVMRRPVVSWRVRSDGSSMTQQLVSPAQIADRFRTSNAALAVLAAEGSPALARHRRVQFLENDLGIAAGRLPDMGDEAYGVLRDGLAAFVPATDEAEIRRLVPSAMKVLFHLVMSDDRASAEAFIQRGGLDLLRHRPVSIGGRVHVRLPFWDDAAAGVPVECFEASPRDLRFLREAGLLETCEVLQSPPARVPGPVTRELEQMLDAAASETEAAPASV</sequence>
<gene>
    <name evidence="2" type="ORF">BJ978_002004</name>
</gene>
<keyword evidence="3" id="KW-1185">Reference proteome</keyword>